<protein>
    <submittedName>
        <fullName evidence="3">NmrA family transcriptional regulator</fullName>
    </submittedName>
    <submittedName>
        <fullName evidence="2">Uncharacterized protein YbjT (DUF2867 family)</fullName>
    </submittedName>
</protein>
<reference evidence="2 5" key="2">
    <citation type="submission" date="2020-08" db="EMBL/GenBank/DDBJ databases">
        <title>Genomic Encyclopedia of Type Strains, Phase III (KMG-III): the genomes of soil and plant-associated and newly described type strains.</title>
        <authorList>
            <person name="Whitman W."/>
        </authorList>
    </citation>
    <scope>NUCLEOTIDE SEQUENCE [LARGE SCALE GENOMIC DNA]</scope>
    <source>
        <strain evidence="2 5">CECT 4113</strain>
    </source>
</reference>
<dbReference type="Gene3D" id="3.40.50.720">
    <property type="entry name" value="NAD(P)-binding Rossmann-like Domain"/>
    <property type="match status" value="1"/>
</dbReference>
<evidence type="ECO:0000313" key="5">
    <source>
        <dbReference type="Proteomes" id="UP000518315"/>
    </source>
</evidence>
<dbReference type="Pfam" id="PF13460">
    <property type="entry name" value="NAD_binding_10"/>
    <property type="match status" value="1"/>
</dbReference>
<reference evidence="3 4" key="1">
    <citation type="submission" date="2018-11" db="EMBL/GenBank/DDBJ databases">
        <authorList>
            <person name="Huo Y."/>
        </authorList>
    </citation>
    <scope>NUCLEOTIDE SEQUENCE [LARGE SCALE GENOMIC DNA]</scope>
    <source>
        <strain evidence="3 4">DSM 30132</strain>
    </source>
</reference>
<dbReference type="AlphaFoldDB" id="A0A3R9GSM5"/>
<dbReference type="EMBL" id="RJJT01000041">
    <property type="protein sequence ID" value="RSB59923.1"/>
    <property type="molecule type" value="Genomic_DNA"/>
</dbReference>
<feature type="domain" description="NAD(P)-binding" evidence="1">
    <location>
        <begin position="6"/>
        <end position="150"/>
    </location>
</feature>
<dbReference type="Proteomes" id="UP000277279">
    <property type="component" value="Unassembled WGS sequence"/>
</dbReference>
<sequence length="287" mass="31139">MFVITGITGKVGAIVATTLLNAGQQVRAVVRSEEKGAPWQARGCEIAVVPEADDSAGLARVFADADGVFLMNPPNYDSAPTFPDSRRRAEASAKAIADVKPGRVVLLSTVGAQATEFNLLNWAQFYEPALAATGVPIALLRAAWFMENAAWDVAGAREGRFDSYLQPLDHAIEMVSVHDIGHTVADLLRENWSGVRTVELSGPRKYSANDEAAGFAAALGHTVEAVIVPRERWEATFRAQGMQNPQGRIRMLDGFNEGWIDFERQGTEQRNGTVTFERVLSELIAKG</sequence>
<dbReference type="PANTHER" id="PTHR43162:SF1">
    <property type="entry name" value="PRESTALK A DIFFERENTIATION PROTEIN A"/>
    <property type="match status" value="1"/>
</dbReference>
<dbReference type="PANTHER" id="PTHR43162">
    <property type="match status" value="1"/>
</dbReference>
<keyword evidence="5" id="KW-1185">Reference proteome</keyword>
<proteinExistence type="predicted"/>
<evidence type="ECO:0000313" key="4">
    <source>
        <dbReference type="Proteomes" id="UP000277279"/>
    </source>
</evidence>
<dbReference type="EMBL" id="JACHXH010000043">
    <property type="protein sequence ID" value="MBB3138984.1"/>
    <property type="molecule type" value="Genomic_DNA"/>
</dbReference>
<dbReference type="InterPro" id="IPR051604">
    <property type="entry name" value="Ergot_Alk_Oxidoreductase"/>
</dbReference>
<gene>
    <name evidence="3" type="ORF">EFD55_32235</name>
    <name evidence="2" type="ORF">FHS26_006764</name>
</gene>
<organism evidence="3 4">
    <name type="scientific">Rhizobium pisi</name>
    <dbReference type="NCBI Taxonomy" id="574561"/>
    <lineage>
        <taxon>Bacteria</taxon>
        <taxon>Pseudomonadati</taxon>
        <taxon>Pseudomonadota</taxon>
        <taxon>Alphaproteobacteria</taxon>
        <taxon>Hyphomicrobiales</taxon>
        <taxon>Rhizobiaceae</taxon>
        <taxon>Rhizobium/Agrobacterium group</taxon>
        <taxon>Rhizobium</taxon>
    </lineage>
</organism>
<comment type="caution">
    <text evidence="3">The sequence shown here is derived from an EMBL/GenBank/DDBJ whole genome shotgun (WGS) entry which is preliminary data.</text>
</comment>
<evidence type="ECO:0000259" key="1">
    <source>
        <dbReference type="Pfam" id="PF13460"/>
    </source>
</evidence>
<dbReference type="InterPro" id="IPR016040">
    <property type="entry name" value="NAD(P)-bd_dom"/>
</dbReference>
<dbReference type="OrthoDB" id="7352262at2"/>
<dbReference type="SUPFAM" id="SSF51735">
    <property type="entry name" value="NAD(P)-binding Rossmann-fold domains"/>
    <property type="match status" value="1"/>
</dbReference>
<dbReference type="InterPro" id="IPR036291">
    <property type="entry name" value="NAD(P)-bd_dom_sf"/>
</dbReference>
<dbReference type="Proteomes" id="UP000518315">
    <property type="component" value="Unassembled WGS sequence"/>
</dbReference>
<evidence type="ECO:0000313" key="2">
    <source>
        <dbReference type="EMBL" id="MBB3138984.1"/>
    </source>
</evidence>
<dbReference type="RefSeq" id="WP_125851025.1">
    <property type="nucleotide sequence ID" value="NZ_JACHXH010000043.1"/>
</dbReference>
<evidence type="ECO:0000313" key="3">
    <source>
        <dbReference type="EMBL" id="RSB59923.1"/>
    </source>
</evidence>
<accession>A0A3R9GSM5</accession>
<dbReference type="Gene3D" id="3.90.25.10">
    <property type="entry name" value="UDP-galactose 4-epimerase, domain 1"/>
    <property type="match status" value="1"/>
</dbReference>
<name>A0A3R9GSM5_9HYPH</name>